<proteinExistence type="predicted"/>
<gene>
    <name evidence="2" type="ORF">SACU0126_LOCUS36948</name>
</gene>
<accession>A0A7S3U780</accession>
<keyword evidence="1" id="KW-1133">Transmembrane helix</keyword>
<reference evidence="2" key="1">
    <citation type="submission" date="2021-01" db="EMBL/GenBank/DDBJ databases">
        <authorList>
            <person name="Corre E."/>
            <person name="Pelletier E."/>
            <person name="Niang G."/>
            <person name="Scheremetjew M."/>
            <person name="Finn R."/>
            <person name="Kale V."/>
            <person name="Holt S."/>
            <person name="Cochrane G."/>
            <person name="Meng A."/>
            <person name="Brown T."/>
            <person name="Cohen L."/>
        </authorList>
    </citation>
    <scope>NUCLEOTIDE SEQUENCE</scope>
    <source>
        <strain evidence="2">SPMC142</strain>
    </source>
</reference>
<dbReference type="AlphaFoldDB" id="A0A7S3U780"/>
<organism evidence="2">
    <name type="scientific">Strombidinopsis acuminata</name>
    <dbReference type="NCBI Taxonomy" id="141414"/>
    <lineage>
        <taxon>Eukaryota</taxon>
        <taxon>Sar</taxon>
        <taxon>Alveolata</taxon>
        <taxon>Ciliophora</taxon>
        <taxon>Intramacronucleata</taxon>
        <taxon>Spirotrichea</taxon>
        <taxon>Choreotrichia</taxon>
        <taxon>Choreotrichida</taxon>
        <taxon>Strombidinopsidae</taxon>
        <taxon>Strombidinopsis</taxon>
    </lineage>
</organism>
<name>A0A7S3U780_9SPIT</name>
<keyword evidence="1" id="KW-0472">Membrane</keyword>
<feature type="transmembrane region" description="Helical" evidence="1">
    <location>
        <begin position="27"/>
        <end position="51"/>
    </location>
</feature>
<sequence>MIAVRLCPDNIYRVMCPYNQEITSQSAAFSVFILGVLCIPVVLGALCMLAWRIDFDHPGAVSEDVMEKLRADPRLVDVEVQVEFARSWLEGRFTGEEWQRARRAQVLALGN</sequence>
<protein>
    <submittedName>
        <fullName evidence="2">Uncharacterized protein</fullName>
    </submittedName>
</protein>
<evidence type="ECO:0000256" key="1">
    <source>
        <dbReference type="SAM" id="Phobius"/>
    </source>
</evidence>
<keyword evidence="1" id="KW-0812">Transmembrane</keyword>
<dbReference type="EMBL" id="HBIQ01116473">
    <property type="protein sequence ID" value="CAE0605181.1"/>
    <property type="molecule type" value="Transcribed_RNA"/>
</dbReference>
<evidence type="ECO:0000313" key="2">
    <source>
        <dbReference type="EMBL" id="CAE0605181.1"/>
    </source>
</evidence>